<reference evidence="4 5" key="1">
    <citation type="submission" date="2017-11" db="EMBL/GenBank/DDBJ databases">
        <title>Evolution of Phototrophy in the Chloroflexi Phylum Driven by Horizontal Gene Transfer.</title>
        <authorList>
            <person name="Ward L.M."/>
            <person name="Hemp J."/>
            <person name="Shih P.M."/>
            <person name="Mcglynn S.E."/>
            <person name="Fischer W."/>
        </authorList>
    </citation>
    <scope>NUCLEOTIDE SEQUENCE [LARGE SCALE GENOMIC DNA]</scope>
    <source>
        <strain evidence="4">CP2_2F</strain>
    </source>
</reference>
<dbReference type="EMBL" id="PGTK01000001">
    <property type="protein sequence ID" value="PJF32157.1"/>
    <property type="molecule type" value="Genomic_DNA"/>
</dbReference>
<keyword evidence="1" id="KW-0328">Glycosyltransferase</keyword>
<dbReference type="Gene3D" id="3.40.50.2000">
    <property type="entry name" value="Glycogen Phosphorylase B"/>
    <property type="match status" value="2"/>
</dbReference>
<evidence type="ECO:0000259" key="3">
    <source>
        <dbReference type="Pfam" id="PF00534"/>
    </source>
</evidence>
<dbReference type="SUPFAM" id="SSF53756">
    <property type="entry name" value="UDP-Glycosyltransferase/glycogen phosphorylase"/>
    <property type="match status" value="1"/>
</dbReference>
<dbReference type="AlphaFoldDB" id="A0A2M8P3N2"/>
<sequence length="349" mass="38040">MRIGMVTQQADPSEPLLGFTVAWIEALASRLEGLELITLSAPRCRLPSNVRADHMGKGSGKFRMALRYWAILRRLLPHVDALFCHMVPRYAWLAAPLARLHGVPIVLWYTHRHVGVELRAALALSRAVATADLSSFPLRSPKVRPLGHGIDATRFAPDPDMPLDSPPLIVHVARLSPIKHQETLLRASAKLSAPHQIALIGGVPEGHDATYAQRLKQLAADLCIAERVHFTGALPQFEVVRWYQRATLAVNLSPQGLFDKAALESMLCGVPTVVSNAAFDALLAEAAERLRISTPDDVNGLAARLEALLRADSSERQALGAALRTRTRAAHSLESLADRLIALFKDVAG</sequence>
<dbReference type="PANTHER" id="PTHR12526">
    <property type="entry name" value="GLYCOSYLTRANSFERASE"/>
    <property type="match status" value="1"/>
</dbReference>
<comment type="caution">
    <text evidence="4">The sequence shown here is derived from an EMBL/GenBank/DDBJ whole genome shotgun (WGS) entry which is preliminary data.</text>
</comment>
<evidence type="ECO:0000313" key="4">
    <source>
        <dbReference type="EMBL" id="PJF32157.1"/>
    </source>
</evidence>
<gene>
    <name evidence="4" type="ORF">CUN51_00570</name>
</gene>
<dbReference type="PANTHER" id="PTHR12526:SF510">
    <property type="entry name" value="D-INOSITOL 3-PHOSPHATE GLYCOSYLTRANSFERASE"/>
    <property type="match status" value="1"/>
</dbReference>
<dbReference type="Proteomes" id="UP000228921">
    <property type="component" value="Unassembled WGS sequence"/>
</dbReference>
<evidence type="ECO:0000256" key="2">
    <source>
        <dbReference type="ARBA" id="ARBA00022679"/>
    </source>
</evidence>
<dbReference type="CDD" id="cd03801">
    <property type="entry name" value="GT4_PimA-like"/>
    <property type="match status" value="1"/>
</dbReference>
<accession>A0A2M8P3N2</accession>
<name>A0A2M8P3N2_9CHLR</name>
<proteinExistence type="predicted"/>
<protein>
    <recommendedName>
        <fullName evidence="3">Glycosyl transferase family 1 domain-containing protein</fullName>
    </recommendedName>
</protein>
<evidence type="ECO:0000313" key="5">
    <source>
        <dbReference type="Proteomes" id="UP000228921"/>
    </source>
</evidence>
<dbReference type="GO" id="GO:0016757">
    <property type="term" value="F:glycosyltransferase activity"/>
    <property type="evidence" value="ECO:0007669"/>
    <property type="project" value="UniProtKB-KW"/>
</dbReference>
<dbReference type="InterPro" id="IPR001296">
    <property type="entry name" value="Glyco_trans_1"/>
</dbReference>
<keyword evidence="2" id="KW-0808">Transferase</keyword>
<feature type="domain" description="Glycosyl transferase family 1" evidence="3">
    <location>
        <begin position="165"/>
        <end position="321"/>
    </location>
</feature>
<organism evidence="4 5">
    <name type="scientific">Candidatus Thermofonsia Clade 1 bacterium</name>
    <dbReference type="NCBI Taxonomy" id="2364210"/>
    <lineage>
        <taxon>Bacteria</taxon>
        <taxon>Bacillati</taxon>
        <taxon>Chloroflexota</taxon>
        <taxon>Candidatus Thermofontia</taxon>
        <taxon>Candidatus Thermofonsia Clade 1</taxon>
    </lineage>
</organism>
<dbReference type="Pfam" id="PF00534">
    <property type="entry name" value="Glycos_transf_1"/>
    <property type="match status" value="1"/>
</dbReference>
<evidence type="ECO:0000256" key="1">
    <source>
        <dbReference type="ARBA" id="ARBA00022676"/>
    </source>
</evidence>